<accession>A0A0K1EH82</accession>
<keyword evidence="1" id="KW-0597">Phosphoprotein</keyword>
<feature type="coiled-coil region" evidence="2">
    <location>
        <begin position="226"/>
        <end position="253"/>
    </location>
</feature>
<dbReference type="CDD" id="cd07041">
    <property type="entry name" value="STAS_RsbR_RsbS_like"/>
    <property type="match status" value="1"/>
</dbReference>
<evidence type="ECO:0000313" key="6">
    <source>
        <dbReference type="Proteomes" id="UP000067626"/>
    </source>
</evidence>
<dbReference type="SUPFAM" id="SSF111126">
    <property type="entry name" value="Ligand-binding domain in the NO signalling and Golgi transport"/>
    <property type="match status" value="1"/>
</dbReference>
<protein>
    <recommendedName>
        <fullName evidence="4">STAS domain-containing protein</fullName>
    </recommendedName>
</protein>
<gene>
    <name evidence="5" type="ORF">CMC5_043730</name>
</gene>
<feature type="compositionally biased region" description="Basic and acidic residues" evidence="3">
    <location>
        <begin position="44"/>
        <end position="54"/>
    </location>
</feature>
<dbReference type="SUPFAM" id="SSF52091">
    <property type="entry name" value="SpoIIaa-like"/>
    <property type="match status" value="1"/>
</dbReference>
<evidence type="ECO:0000256" key="2">
    <source>
        <dbReference type="SAM" id="Coils"/>
    </source>
</evidence>
<dbReference type="AlphaFoldDB" id="A0A0K1EH82"/>
<dbReference type="PANTHER" id="PTHR33745">
    <property type="entry name" value="RSBT ANTAGONIST PROTEIN RSBS-RELATED"/>
    <property type="match status" value="1"/>
</dbReference>
<keyword evidence="2" id="KW-0175">Coiled coil</keyword>
<dbReference type="KEGG" id="ccro:CMC5_043730"/>
<dbReference type="InterPro" id="IPR024096">
    <property type="entry name" value="NO_sig/Golgi_transp_ligand-bd"/>
</dbReference>
<evidence type="ECO:0000256" key="3">
    <source>
        <dbReference type="SAM" id="MobiDB-lite"/>
    </source>
</evidence>
<evidence type="ECO:0000259" key="4">
    <source>
        <dbReference type="PROSITE" id="PS50801"/>
    </source>
</evidence>
<feature type="region of interest" description="Disordered" evidence="3">
    <location>
        <begin position="1"/>
        <end position="55"/>
    </location>
</feature>
<evidence type="ECO:0000313" key="5">
    <source>
        <dbReference type="EMBL" id="AKT40220.1"/>
    </source>
</evidence>
<organism evidence="5 6">
    <name type="scientific">Chondromyces crocatus</name>
    <dbReference type="NCBI Taxonomy" id="52"/>
    <lineage>
        <taxon>Bacteria</taxon>
        <taxon>Pseudomonadati</taxon>
        <taxon>Myxococcota</taxon>
        <taxon>Polyangia</taxon>
        <taxon>Polyangiales</taxon>
        <taxon>Polyangiaceae</taxon>
        <taxon>Chondromyces</taxon>
    </lineage>
</organism>
<dbReference type="Proteomes" id="UP000067626">
    <property type="component" value="Chromosome"/>
</dbReference>
<reference evidence="5 6" key="1">
    <citation type="submission" date="2015-07" db="EMBL/GenBank/DDBJ databases">
        <title>Genome analysis of myxobacterium Chondromyces crocatus Cm c5 reveals a high potential for natural compound synthesis and the genetic basis for the loss of fruiting body formation.</title>
        <authorList>
            <person name="Zaburannyi N."/>
            <person name="Bunk B."/>
            <person name="Maier J."/>
            <person name="Overmann J."/>
            <person name="Mueller R."/>
        </authorList>
    </citation>
    <scope>NUCLEOTIDE SEQUENCE [LARGE SCALE GENOMIC DNA]</scope>
    <source>
        <strain evidence="5 6">Cm c5</strain>
    </source>
</reference>
<dbReference type="Gene3D" id="3.30.1380.20">
    <property type="entry name" value="Trafficking protein particle complex subunit 3"/>
    <property type="match status" value="1"/>
</dbReference>
<feature type="compositionally biased region" description="Basic and acidic residues" evidence="3">
    <location>
        <begin position="12"/>
        <end position="33"/>
    </location>
</feature>
<dbReference type="PANTHER" id="PTHR33745:SF3">
    <property type="entry name" value="RSBT CO-ANTAGONIST PROTEIN RSBRC"/>
    <property type="match status" value="1"/>
</dbReference>
<dbReference type="STRING" id="52.CMC5_043730"/>
<dbReference type="Pfam" id="PF01740">
    <property type="entry name" value="STAS"/>
    <property type="match status" value="1"/>
</dbReference>
<proteinExistence type="predicted"/>
<dbReference type="EMBL" id="CP012159">
    <property type="protein sequence ID" value="AKT40220.1"/>
    <property type="molecule type" value="Genomic_DNA"/>
</dbReference>
<dbReference type="InterPro" id="IPR051932">
    <property type="entry name" value="Bact_StressResp_Reg"/>
</dbReference>
<sequence>MPVYGTTIEGRGWGRQDQRSTGESDSTMAERDSMGGIDGASAGRSEDGSREGVPRELTISIETSLAGLMAGMQRMVGTERFNICLQSGGRESVAADWQILTSRPSFEEGFAELARIAGRAGWGRWELVALDRDRKEARFRVAGSWESVYQQALGVTWGASFLAGKLAGLCSYLFDADCWAEQTAYEVAGDPYDEFIVRLSNGTTEREVEDLLRSDVATRADLAVALETLRHEVEERRQTEQDLRDKLEVIRRQDEAIQALSTPVLQLWDGVLALPLIGAIDGRRAAAVTERLLGEIVRTASRFALLDLTGVDIVDTSTADHLLRVVRAVQLLGARAVITGINPAVAQTLTSLGVDLSALTTQQNLQEGLRYCIQESAPARGAKSPPRRPGP</sequence>
<keyword evidence="6" id="KW-1185">Reference proteome</keyword>
<name>A0A0K1EH82_CHOCO</name>
<feature type="domain" description="STAS" evidence="4">
    <location>
        <begin position="261"/>
        <end position="372"/>
    </location>
</feature>
<dbReference type="InterPro" id="IPR036513">
    <property type="entry name" value="STAS_dom_sf"/>
</dbReference>
<dbReference type="PROSITE" id="PS50801">
    <property type="entry name" value="STAS"/>
    <property type="match status" value="1"/>
</dbReference>
<evidence type="ECO:0000256" key="1">
    <source>
        <dbReference type="ARBA" id="ARBA00022553"/>
    </source>
</evidence>
<dbReference type="InterPro" id="IPR002645">
    <property type="entry name" value="STAS_dom"/>
</dbReference>
<dbReference type="Gene3D" id="3.30.750.24">
    <property type="entry name" value="STAS domain"/>
    <property type="match status" value="1"/>
</dbReference>